<feature type="domain" description="Tudor" evidence="6">
    <location>
        <begin position="5"/>
        <end position="63"/>
    </location>
</feature>
<accession>A0AAV4MAX8</accession>
<protein>
    <recommendedName>
        <fullName evidence="6">Tudor domain-containing protein</fullName>
    </recommendedName>
</protein>
<dbReference type="GO" id="GO:0008380">
    <property type="term" value="P:RNA splicing"/>
    <property type="evidence" value="ECO:0007669"/>
    <property type="project" value="UniProtKB-KW"/>
</dbReference>
<dbReference type="SMART" id="SM00333">
    <property type="entry name" value="TUDOR"/>
    <property type="match status" value="2"/>
</dbReference>
<dbReference type="CDD" id="cd22852">
    <property type="entry name" value="SMN_C"/>
    <property type="match status" value="1"/>
</dbReference>
<dbReference type="InterPro" id="IPR047313">
    <property type="entry name" value="SMN_C"/>
</dbReference>
<dbReference type="Proteomes" id="UP001054945">
    <property type="component" value="Unassembled WGS sequence"/>
</dbReference>
<reference evidence="7 8" key="1">
    <citation type="submission" date="2021-06" db="EMBL/GenBank/DDBJ databases">
        <title>Caerostris extrusa draft genome.</title>
        <authorList>
            <person name="Kono N."/>
            <person name="Arakawa K."/>
        </authorList>
    </citation>
    <scope>NUCLEOTIDE SEQUENCE [LARGE SCALE GENOMIC DNA]</scope>
</reference>
<keyword evidence="5" id="KW-0539">Nucleus</keyword>
<organism evidence="7 8">
    <name type="scientific">Caerostris extrusa</name>
    <name type="common">Bark spider</name>
    <name type="synonym">Caerostris bankana</name>
    <dbReference type="NCBI Taxonomy" id="172846"/>
    <lineage>
        <taxon>Eukaryota</taxon>
        <taxon>Metazoa</taxon>
        <taxon>Ecdysozoa</taxon>
        <taxon>Arthropoda</taxon>
        <taxon>Chelicerata</taxon>
        <taxon>Arachnida</taxon>
        <taxon>Araneae</taxon>
        <taxon>Araneomorphae</taxon>
        <taxon>Entelegynae</taxon>
        <taxon>Araneoidea</taxon>
        <taxon>Araneidae</taxon>
        <taxon>Caerostris</taxon>
    </lineage>
</organism>
<evidence type="ECO:0000256" key="2">
    <source>
        <dbReference type="ARBA" id="ARBA00005371"/>
    </source>
</evidence>
<dbReference type="EMBL" id="BPLR01019584">
    <property type="protein sequence ID" value="GIX69400.1"/>
    <property type="molecule type" value="Genomic_DNA"/>
</dbReference>
<dbReference type="Gene3D" id="2.30.30.140">
    <property type="match status" value="2"/>
</dbReference>
<comment type="subcellular location">
    <subcellularLocation>
        <location evidence="1">Nucleus</location>
    </subcellularLocation>
</comment>
<evidence type="ECO:0000313" key="7">
    <source>
        <dbReference type="EMBL" id="GIX69400.1"/>
    </source>
</evidence>
<feature type="domain" description="Tudor" evidence="6">
    <location>
        <begin position="110"/>
        <end position="168"/>
    </location>
</feature>
<dbReference type="PROSITE" id="PS50304">
    <property type="entry name" value="TUDOR"/>
    <property type="match status" value="2"/>
</dbReference>
<proteinExistence type="inferred from homology"/>
<name>A0AAV4MAX8_CAEEX</name>
<dbReference type="PANTHER" id="PTHR39267:SF1">
    <property type="entry name" value="SURVIVAL MOTOR NEURON PROTEIN"/>
    <property type="match status" value="1"/>
</dbReference>
<evidence type="ECO:0000256" key="5">
    <source>
        <dbReference type="ARBA" id="ARBA00023242"/>
    </source>
</evidence>
<dbReference type="GO" id="GO:0006397">
    <property type="term" value="P:mRNA processing"/>
    <property type="evidence" value="ECO:0007669"/>
    <property type="project" value="UniProtKB-KW"/>
</dbReference>
<dbReference type="GO" id="GO:0005634">
    <property type="term" value="C:nucleus"/>
    <property type="evidence" value="ECO:0007669"/>
    <property type="project" value="UniProtKB-SubCell"/>
</dbReference>
<gene>
    <name evidence="7" type="ORF">CEXT_312951</name>
</gene>
<dbReference type="InterPro" id="IPR002999">
    <property type="entry name" value="Tudor"/>
</dbReference>
<evidence type="ECO:0000313" key="8">
    <source>
        <dbReference type="Proteomes" id="UP001054945"/>
    </source>
</evidence>
<sequence>MESKEWKKGDFCRAIFPEDNLLYEAKILSVNGDFCTVEFLGSDDVHDVDLCTLKESLGKCAPSSHLDNSAMNLMEFDWDDTELIKAFDKRMNKCAKKEEKCKAIKKGKRKWKKGDFCRAVFPEDNLLYEARILSINGDFCTVEFLGSDDIHDVDLCTLKESSRKHVQGSHFENSVTESEVDESTSIDSKSTYCKKEQYDGNFTNACPCSDDRRKKHHGNHRVQPNIASSANPCLDTKGLYMPPAPYFPSTTSPSHLRIPCPPPVPPMPQSPIFEHNPNLSAMMMSWYMAGYYTGLNASSQNPQCFQHNSGCGRQCYHH</sequence>
<dbReference type="AlphaFoldDB" id="A0AAV4MAX8"/>
<evidence type="ECO:0000259" key="6">
    <source>
        <dbReference type="PROSITE" id="PS50304"/>
    </source>
</evidence>
<comment type="caution">
    <text evidence="7">The sequence shown here is derived from an EMBL/GenBank/DDBJ whole genome shotgun (WGS) entry which is preliminary data.</text>
</comment>
<keyword evidence="4" id="KW-0508">mRNA splicing</keyword>
<dbReference type="PANTHER" id="PTHR39267">
    <property type="entry name" value="SURVIVAL MOTOR NEURON-LIKE PROTEIN 1"/>
    <property type="match status" value="1"/>
</dbReference>
<keyword evidence="8" id="KW-1185">Reference proteome</keyword>
<keyword evidence="3" id="KW-0507">mRNA processing</keyword>
<evidence type="ECO:0000256" key="3">
    <source>
        <dbReference type="ARBA" id="ARBA00022664"/>
    </source>
</evidence>
<evidence type="ECO:0000256" key="4">
    <source>
        <dbReference type="ARBA" id="ARBA00023187"/>
    </source>
</evidence>
<dbReference type="SUPFAM" id="SSF63748">
    <property type="entry name" value="Tudor/PWWP/MBT"/>
    <property type="match status" value="2"/>
</dbReference>
<dbReference type="InterPro" id="IPR040424">
    <property type="entry name" value="Smn1"/>
</dbReference>
<evidence type="ECO:0000256" key="1">
    <source>
        <dbReference type="ARBA" id="ARBA00004123"/>
    </source>
</evidence>
<comment type="similarity">
    <text evidence="2">Belongs to the SMN family.</text>
</comment>